<dbReference type="SUPFAM" id="SSF48452">
    <property type="entry name" value="TPR-like"/>
    <property type="match status" value="1"/>
</dbReference>
<name>A0ABW6GBM7_9PSEU</name>
<accession>A0ABW6GBM7</accession>
<keyword evidence="2" id="KW-1185">Reference proteome</keyword>
<reference evidence="1 2" key="1">
    <citation type="submission" date="2024-09" db="EMBL/GenBank/DDBJ databases">
        <title>The Natural Products Discovery Center: Release of the First 8490 Sequenced Strains for Exploring Actinobacteria Biosynthetic Diversity.</title>
        <authorList>
            <person name="Kalkreuter E."/>
            <person name="Kautsar S.A."/>
            <person name="Yang D."/>
            <person name="Bader C.D."/>
            <person name="Teijaro C.N."/>
            <person name="Fluegel L."/>
            <person name="Davis C.M."/>
            <person name="Simpson J.R."/>
            <person name="Lauterbach L."/>
            <person name="Steele A.D."/>
            <person name="Gui C."/>
            <person name="Meng S."/>
            <person name="Li G."/>
            <person name="Viehrig K."/>
            <person name="Ye F."/>
            <person name="Su P."/>
            <person name="Kiefer A.F."/>
            <person name="Nichols A."/>
            <person name="Cepeda A.J."/>
            <person name="Yan W."/>
            <person name="Fan B."/>
            <person name="Jiang Y."/>
            <person name="Adhikari A."/>
            <person name="Zheng C.-J."/>
            <person name="Schuster L."/>
            <person name="Cowan T.M."/>
            <person name="Smanski M.J."/>
            <person name="Chevrette M.G."/>
            <person name="De Carvalho L.P.S."/>
            <person name="Shen B."/>
        </authorList>
    </citation>
    <scope>NUCLEOTIDE SEQUENCE [LARGE SCALE GENOMIC DNA]</scope>
    <source>
        <strain evidence="1 2">NPDC060353</strain>
    </source>
</reference>
<protein>
    <submittedName>
        <fullName evidence="1">Uncharacterized protein</fullName>
    </submittedName>
</protein>
<organism evidence="1 2">
    <name type="scientific">Prauserella salsuginis</name>
    <dbReference type="NCBI Taxonomy" id="387889"/>
    <lineage>
        <taxon>Bacteria</taxon>
        <taxon>Bacillati</taxon>
        <taxon>Actinomycetota</taxon>
        <taxon>Actinomycetes</taxon>
        <taxon>Pseudonocardiales</taxon>
        <taxon>Pseudonocardiaceae</taxon>
        <taxon>Prauserella</taxon>
        <taxon>Prauserella salsuginis group</taxon>
    </lineage>
</organism>
<dbReference type="EMBL" id="JBHXCV010000025">
    <property type="protein sequence ID" value="MFD6796592.1"/>
    <property type="molecule type" value="Genomic_DNA"/>
</dbReference>
<dbReference type="RefSeq" id="WP_258937520.1">
    <property type="nucleotide sequence ID" value="NZ_JANBBF010000012.1"/>
</dbReference>
<dbReference type="InterPro" id="IPR011990">
    <property type="entry name" value="TPR-like_helical_dom_sf"/>
</dbReference>
<evidence type="ECO:0000313" key="2">
    <source>
        <dbReference type="Proteomes" id="UP001598673"/>
    </source>
</evidence>
<gene>
    <name evidence="1" type="ORF">ACFWGY_24970</name>
</gene>
<dbReference type="Gene3D" id="1.25.40.10">
    <property type="entry name" value="Tetratricopeptide repeat domain"/>
    <property type="match status" value="1"/>
</dbReference>
<dbReference type="Proteomes" id="UP001598673">
    <property type="component" value="Unassembled WGS sequence"/>
</dbReference>
<proteinExistence type="predicted"/>
<comment type="caution">
    <text evidence="1">The sequence shown here is derived from an EMBL/GenBank/DDBJ whole genome shotgun (WGS) entry which is preliminary data.</text>
</comment>
<sequence length="371" mass="41178">MLEQQIRDVRKMTLQEFADYADGFARQHDEPGTLSLRHLERLVSGRGPGGQPLGKVRPATRRLLERIFELPIAELLSPPGIDRQEVASADELRDRLGSAARVDDEVVGLLHEQLWTIRRLDRQLGVVVAHQETVVKAEQVASLLRHSLMPSRREALAKLLSEVCTLAGWQSLDAGRVSEAWHYYDQAISAARESGDPGYEAHARAEQATVLVDVGRTRDAVELLGDLRTHALPASLRAWLAATRGEVLAAAQEGTECRRTFDEAEAALRAFEVNEGPYVALDEVHLARWRGHAMARLGDSDASDVLVSALGRLDPSFIRAETSLRVDLALALLRQKETRNAAEHARRARVLAREIGSIRQQRRLATRTPPV</sequence>
<evidence type="ECO:0000313" key="1">
    <source>
        <dbReference type="EMBL" id="MFD6796592.1"/>
    </source>
</evidence>